<feature type="domain" description="Metallo-beta-lactamase" evidence="2">
    <location>
        <begin position="32"/>
        <end position="238"/>
    </location>
</feature>
<dbReference type="RefSeq" id="WP_225308331.1">
    <property type="nucleotide sequence ID" value="NZ_CP042906.1"/>
</dbReference>
<dbReference type="EMBL" id="CP042906">
    <property type="protein sequence ID" value="QEX18387.1"/>
    <property type="molecule type" value="Genomic_DNA"/>
</dbReference>
<dbReference type="Proteomes" id="UP000326202">
    <property type="component" value="Chromosome"/>
</dbReference>
<keyword evidence="3" id="KW-0378">Hydrolase</keyword>
<dbReference type="AlphaFoldDB" id="A0A5J6MMJ7"/>
<dbReference type="SUPFAM" id="SSF56281">
    <property type="entry name" value="Metallo-hydrolase/oxidoreductase"/>
    <property type="match status" value="1"/>
</dbReference>
<name>A0A5J6MMJ7_9PROT</name>
<dbReference type="PANTHER" id="PTHR42951:SF4">
    <property type="entry name" value="ACYL-COENZYME A THIOESTERASE MBLAC2"/>
    <property type="match status" value="1"/>
</dbReference>
<keyword evidence="4" id="KW-1185">Reference proteome</keyword>
<dbReference type="GO" id="GO:0017001">
    <property type="term" value="P:antibiotic catabolic process"/>
    <property type="evidence" value="ECO:0007669"/>
    <property type="project" value="UniProtKB-ARBA"/>
</dbReference>
<dbReference type="InterPro" id="IPR050855">
    <property type="entry name" value="NDM-1-like"/>
</dbReference>
<comment type="similarity">
    <text evidence="1">Belongs to the metallo-beta-lactamase superfamily. Class-B beta-lactamase family.</text>
</comment>
<gene>
    <name evidence="3" type="ORF">FRZ44_36930</name>
</gene>
<dbReference type="InterPro" id="IPR036866">
    <property type="entry name" value="RibonucZ/Hydroxyglut_hydro"/>
</dbReference>
<dbReference type="SMART" id="SM00849">
    <property type="entry name" value="Lactamase_B"/>
    <property type="match status" value="1"/>
</dbReference>
<evidence type="ECO:0000313" key="4">
    <source>
        <dbReference type="Proteomes" id="UP000326202"/>
    </source>
</evidence>
<organism evidence="3 4">
    <name type="scientific">Hypericibacter terrae</name>
    <dbReference type="NCBI Taxonomy" id="2602015"/>
    <lineage>
        <taxon>Bacteria</taxon>
        <taxon>Pseudomonadati</taxon>
        <taxon>Pseudomonadota</taxon>
        <taxon>Alphaproteobacteria</taxon>
        <taxon>Rhodospirillales</taxon>
        <taxon>Dongiaceae</taxon>
        <taxon>Hypericibacter</taxon>
    </lineage>
</organism>
<reference evidence="3 4" key="1">
    <citation type="submission" date="2019-08" db="EMBL/GenBank/DDBJ databases">
        <title>Hyperibacter terrae gen. nov., sp. nov. and Hyperibacter viscosus sp. nov., two new members in the family Rhodospirillaceae isolated from the rhizosphere of Hypericum perforatum.</title>
        <authorList>
            <person name="Noviana Z."/>
        </authorList>
    </citation>
    <scope>NUCLEOTIDE SEQUENCE [LARGE SCALE GENOMIC DNA]</scope>
    <source>
        <strain evidence="3 4">R5913</strain>
    </source>
</reference>
<accession>A0A5J6MMJ7</accession>
<proteinExistence type="inferred from homology"/>
<dbReference type="PANTHER" id="PTHR42951">
    <property type="entry name" value="METALLO-BETA-LACTAMASE DOMAIN-CONTAINING"/>
    <property type="match status" value="1"/>
</dbReference>
<sequence>MGLQVADHWFELRRLGDGITFLWEPHVAPLLRCNIWHVRGRDRDLIVDTGMGICSLRDFAKDILDKPVTAVATHAHIDHIGGHHEFEDCIAHALEAEGLRSAAGDYTLADPDFDPEDMATLRIPPVPDYEIEGPMITALPTADYDIQSFRIRPTGKIRVVEEGDRVDLGDRAFEVLHLPGHSPGSIGLWEQKTGTLFSGDAIYDGPLIDNLHHSSLPDYIRTLRRLRAVPARTIHAGHEPSFGRDRLVELVDEQLARWEKRG</sequence>
<dbReference type="InterPro" id="IPR001279">
    <property type="entry name" value="Metallo-B-lactamas"/>
</dbReference>
<evidence type="ECO:0000256" key="1">
    <source>
        <dbReference type="ARBA" id="ARBA00005250"/>
    </source>
</evidence>
<protein>
    <submittedName>
        <fullName evidence="3">MBL fold metallo-hydrolase</fullName>
    </submittedName>
</protein>
<dbReference type="Gene3D" id="3.60.15.10">
    <property type="entry name" value="Ribonuclease Z/Hydroxyacylglutathione hydrolase-like"/>
    <property type="match status" value="1"/>
</dbReference>
<evidence type="ECO:0000313" key="3">
    <source>
        <dbReference type="EMBL" id="QEX18387.1"/>
    </source>
</evidence>
<dbReference type="GO" id="GO:0016787">
    <property type="term" value="F:hydrolase activity"/>
    <property type="evidence" value="ECO:0007669"/>
    <property type="project" value="UniProtKB-KW"/>
</dbReference>
<evidence type="ECO:0000259" key="2">
    <source>
        <dbReference type="SMART" id="SM00849"/>
    </source>
</evidence>
<dbReference type="CDD" id="cd07712">
    <property type="entry name" value="MBLAC2-like_MBL-fold"/>
    <property type="match status" value="1"/>
</dbReference>
<dbReference type="KEGG" id="htq:FRZ44_36930"/>
<dbReference type="Pfam" id="PF00753">
    <property type="entry name" value="Lactamase_B"/>
    <property type="match status" value="1"/>
</dbReference>